<keyword evidence="1" id="KW-0245">EGF-like domain</keyword>
<reference evidence="4" key="1">
    <citation type="submission" date="2018-11" db="EMBL/GenBank/DDBJ databases">
        <title>Henneguya salminicola genome and transcriptome.</title>
        <authorList>
            <person name="Yahalomi D."/>
            <person name="Atkinson S.D."/>
            <person name="Neuhof M."/>
            <person name="Chang E.S."/>
            <person name="Philippe H."/>
            <person name="Cartwright P."/>
            <person name="Bartholomew J.L."/>
            <person name="Huchon D."/>
        </authorList>
    </citation>
    <scope>NUCLEOTIDE SEQUENCE</scope>
    <source>
        <strain evidence="4">Hz1</strain>
        <tissue evidence="4">Whole</tissue>
    </source>
</reference>
<feature type="chain" id="PRO_5026254641" evidence="2">
    <location>
        <begin position="21"/>
        <end position="308"/>
    </location>
</feature>
<feature type="domain" description="EGF-like" evidence="3">
    <location>
        <begin position="211"/>
        <end position="251"/>
    </location>
</feature>
<dbReference type="SMART" id="SM00181">
    <property type="entry name" value="EGF"/>
    <property type="match status" value="2"/>
</dbReference>
<evidence type="ECO:0000313" key="4">
    <source>
        <dbReference type="EMBL" id="NDJ92438.1"/>
    </source>
</evidence>
<dbReference type="AlphaFoldDB" id="A0A6G3MEH1"/>
<dbReference type="Pfam" id="PF00008">
    <property type="entry name" value="EGF"/>
    <property type="match status" value="1"/>
</dbReference>
<keyword evidence="1" id="KW-1015">Disulfide bond</keyword>
<feature type="disulfide bond" evidence="1">
    <location>
        <begin position="241"/>
        <end position="250"/>
    </location>
</feature>
<evidence type="ECO:0000259" key="3">
    <source>
        <dbReference type="PROSITE" id="PS50026"/>
    </source>
</evidence>
<accession>A0A6G3MEH1</accession>
<evidence type="ECO:0000256" key="2">
    <source>
        <dbReference type="SAM" id="SignalP"/>
    </source>
</evidence>
<proteinExistence type="predicted"/>
<keyword evidence="2" id="KW-0732">Signal</keyword>
<dbReference type="PROSITE" id="PS01186">
    <property type="entry name" value="EGF_2"/>
    <property type="match status" value="1"/>
</dbReference>
<dbReference type="SUPFAM" id="SSF57196">
    <property type="entry name" value="EGF/Laminin"/>
    <property type="match status" value="1"/>
</dbReference>
<dbReference type="PROSITE" id="PS50026">
    <property type="entry name" value="EGF_3"/>
    <property type="match status" value="1"/>
</dbReference>
<dbReference type="Gene3D" id="2.10.25.10">
    <property type="entry name" value="Laminin"/>
    <property type="match status" value="1"/>
</dbReference>
<dbReference type="InterPro" id="IPR000742">
    <property type="entry name" value="EGF"/>
</dbReference>
<name>A0A6G3MEH1_HENSL</name>
<protein>
    <submittedName>
        <fullName evidence="4">Prolow-density lipoprotein receptor-related protein 1 (Trinotate prediction)</fullName>
    </submittedName>
</protein>
<keyword evidence="4" id="KW-0449">Lipoprotein</keyword>
<organism evidence="4">
    <name type="scientific">Henneguya salminicola</name>
    <name type="common">Myxosporean</name>
    <dbReference type="NCBI Taxonomy" id="69463"/>
    <lineage>
        <taxon>Eukaryota</taxon>
        <taxon>Metazoa</taxon>
        <taxon>Cnidaria</taxon>
        <taxon>Myxozoa</taxon>
        <taxon>Myxosporea</taxon>
        <taxon>Bivalvulida</taxon>
        <taxon>Platysporina</taxon>
        <taxon>Myxobolidae</taxon>
        <taxon>Henneguya</taxon>
    </lineage>
</organism>
<dbReference type="EMBL" id="GHBP01000714">
    <property type="protein sequence ID" value="NDJ92438.1"/>
    <property type="molecule type" value="Transcribed_RNA"/>
</dbReference>
<keyword evidence="4" id="KW-0675">Receptor</keyword>
<sequence>MITFVLFLFSLTQFISQSSQLDVAANLTMIKNYRRFELTIGNLILKESIDKHCGGKLNLRGCTLKSYVNFNQIHDSRDINLNEEYDEVHGIFVFHLIVWNGYKNEDKVFTEQTTLQILLSIQKNTKVEHIYYKKYINLIKAVSNSEKIFDLNLSEYEKFGIYVHYRCLGWIGFNCQFRCDTDKYDIECDYETGIAFCKNQQYLNPPYCNSSDSTCDAKETAMCQNNAICAKTFANTFQCLCPSGFGGKYCQNYNCEPPCDVNFGECIGPNKCKCLVDYKQGQFCNITKCNDISCLNDGYYMFLFYRCM</sequence>
<feature type="signal peptide" evidence="2">
    <location>
        <begin position="1"/>
        <end position="20"/>
    </location>
</feature>
<evidence type="ECO:0000256" key="1">
    <source>
        <dbReference type="PROSITE-ProRule" id="PRU00076"/>
    </source>
</evidence>
<comment type="caution">
    <text evidence="1">Lacks conserved residue(s) required for the propagation of feature annotation.</text>
</comment>
<dbReference type="PROSITE" id="PS00022">
    <property type="entry name" value="EGF_1"/>
    <property type="match status" value="1"/>
</dbReference>